<evidence type="ECO:0000259" key="9">
    <source>
        <dbReference type="Pfam" id="PF02811"/>
    </source>
</evidence>
<evidence type="ECO:0000256" key="3">
    <source>
        <dbReference type="ARBA" id="ARBA00013085"/>
    </source>
</evidence>
<dbReference type="PANTHER" id="PTHR21039:SF0">
    <property type="entry name" value="HISTIDINOL-PHOSPHATASE"/>
    <property type="match status" value="1"/>
</dbReference>
<dbReference type="Gene3D" id="3.20.20.140">
    <property type="entry name" value="Metal-dependent hydrolases"/>
    <property type="match status" value="1"/>
</dbReference>
<dbReference type="Pfam" id="PF02811">
    <property type="entry name" value="PHP"/>
    <property type="match status" value="1"/>
</dbReference>
<evidence type="ECO:0000256" key="1">
    <source>
        <dbReference type="ARBA" id="ARBA00004970"/>
    </source>
</evidence>
<dbReference type="PANTHER" id="PTHR21039">
    <property type="entry name" value="HISTIDINOL PHOSPHATASE-RELATED"/>
    <property type="match status" value="1"/>
</dbReference>
<evidence type="ECO:0000313" key="10">
    <source>
        <dbReference type="EMBL" id="MPW27252.1"/>
    </source>
</evidence>
<keyword evidence="4 8" id="KW-0028">Amino-acid biosynthesis</keyword>
<comment type="caution">
    <text evidence="10">The sequence shown here is derived from an EMBL/GenBank/DDBJ whole genome shotgun (WGS) entry which is preliminary data.</text>
</comment>
<name>A0A6A7KD30_9FIRM</name>
<evidence type="ECO:0000256" key="8">
    <source>
        <dbReference type="RuleBase" id="RU366003"/>
    </source>
</evidence>
<evidence type="ECO:0000256" key="5">
    <source>
        <dbReference type="ARBA" id="ARBA00022801"/>
    </source>
</evidence>
<evidence type="ECO:0000256" key="6">
    <source>
        <dbReference type="ARBA" id="ARBA00023102"/>
    </source>
</evidence>
<dbReference type="RefSeq" id="WP_152806803.1">
    <property type="nucleotide sequence ID" value="NZ_WHNX01000051.1"/>
</dbReference>
<comment type="pathway">
    <text evidence="1 8">Amino-acid biosynthesis; L-histidine biosynthesis; L-histidine from 5-phospho-alpha-D-ribose 1-diphosphate: step 8/9.</text>
</comment>
<evidence type="ECO:0000313" key="11">
    <source>
        <dbReference type="Proteomes" id="UP000440004"/>
    </source>
</evidence>
<accession>A0A6A7KD30</accession>
<dbReference type="EC" id="3.1.3.15" evidence="3 8"/>
<evidence type="ECO:0000256" key="7">
    <source>
        <dbReference type="ARBA" id="ARBA00049158"/>
    </source>
</evidence>
<feature type="domain" description="PHP" evidence="9">
    <location>
        <begin position="9"/>
        <end position="196"/>
    </location>
</feature>
<dbReference type="GO" id="GO:0004401">
    <property type="term" value="F:histidinol-phosphatase activity"/>
    <property type="evidence" value="ECO:0007669"/>
    <property type="project" value="UniProtKB-UniRule"/>
</dbReference>
<dbReference type="Proteomes" id="UP000440004">
    <property type="component" value="Unassembled WGS sequence"/>
</dbReference>
<evidence type="ECO:0000256" key="4">
    <source>
        <dbReference type="ARBA" id="ARBA00022605"/>
    </source>
</evidence>
<sequence>MINIKRLLDYHMHSNHSWDGQSTIDEMCQSAVNKGISEICFTEHLAVREGDPCYGHLQMEHYNNDITRLRNFYNNKLIIKKGLEIGEPHLLKEMILPFTTNQDIDFIIGSVHNLGVYDLTVYIEGKEQLESYKAYFEELLKCVSYGDMDVIGHFDLLKRYAFDINGQYHHSDYKDLIHEILKKAISRNIGLEINTSGFRSSSMEIFPSQTILNVYKELNGKILTVGSDSHSVSMIGNNIAPVYLMLKQIGFDAVYSYNKRTPHAVKL</sequence>
<dbReference type="UniPathway" id="UPA00031">
    <property type="reaction ID" value="UER00013"/>
</dbReference>
<dbReference type="InterPro" id="IPR016195">
    <property type="entry name" value="Pol/histidinol_Pase-like"/>
</dbReference>
<evidence type="ECO:0000256" key="2">
    <source>
        <dbReference type="ARBA" id="ARBA00009152"/>
    </source>
</evidence>
<dbReference type="InterPro" id="IPR004013">
    <property type="entry name" value="PHP_dom"/>
</dbReference>
<keyword evidence="6 8" id="KW-0368">Histidine biosynthesis</keyword>
<dbReference type="GO" id="GO:0000105">
    <property type="term" value="P:L-histidine biosynthetic process"/>
    <property type="evidence" value="ECO:0007669"/>
    <property type="project" value="UniProtKB-UniRule"/>
</dbReference>
<organism evidence="10 11">
    <name type="scientific">Alkalibaculum sporogenes</name>
    <dbReference type="NCBI Taxonomy" id="2655001"/>
    <lineage>
        <taxon>Bacteria</taxon>
        <taxon>Bacillati</taxon>
        <taxon>Bacillota</taxon>
        <taxon>Clostridia</taxon>
        <taxon>Eubacteriales</taxon>
        <taxon>Eubacteriaceae</taxon>
        <taxon>Alkalibaculum</taxon>
    </lineage>
</organism>
<gene>
    <name evidence="10" type="ORF">GC105_15905</name>
</gene>
<comment type="catalytic activity">
    <reaction evidence="7 8">
        <text>L-histidinol phosphate + H2O = L-histidinol + phosphate</text>
        <dbReference type="Rhea" id="RHEA:14465"/>
        <dbReference type="ChEBI" id="CHEBI:15377"/>
        <dbReference type="ChEBI" id="CHEBI:43474"/>
        <dbReference type="ChEBI" id="CHEBI:57699"/>
        <dbReference type="ChEBI" id="CHEBI:57980"/>
        <dbReference type="EC" id="3.1.3.15"/>
    </reaction>
</comment>
<keyword evidence="5 8" id="KW-0378">Hydrolase</keyword>
<dbReference type="EMBL" id="WHNX01000051">
    <property type="protein sequence ID" value="MPW27252.1"/>
    <property type="molecule type" value="Genomic_DNA"/>
</dbReference>
<keyword evidence="11" id="KW-1185">Reference proteome</keyword>
<dbReference type="InterPro" id="IPR010140">
    <property type="entry name" value="Histidinol_P_phosphatase_HisJ"/>
</dbReference>
<reference evidence="10 11" key="1">
    <citation type="submission" date="2019-10" db="EMBL/GenBank/DDBJ databases">
        <title>Alkalibaculum tamaniensis sp.nov., a new alkaliphilic acetogen, isolated on methoxylated aromatics from a mud volcano.</title>
        <authorList>
            <person name="Khomyakova M.A."/>
            <person name="Merkel A.Y."/>
            <person name="Bonch-Osmolovskaya E.A."/>
            <person name="Slobodkin A.I."/>
        </authorList>
    </citation>
    <scope>NUCLEOTIDE SEQUENCE [LARGE SCALE GENOMIC DNA]</scope>
    <source>
        <strain evidence="10 11">M08DMB</strain>
    </source>
</reference>
<proteinExistence type="inferred from homology"/>
<dbReference type="NCBIfam" id="TIGR01856">
    <property type="entry name" value="hisJ_fam"/>
    <property type="match status" value="1"/>
</dbReference>
<dbReference type="AlphaFoldDB" id="A0A6A7KD30"/>
<comment type="similarity">
    <text evidence="2 8">Belongs to the PHP hydrolase family. HisK subfamily.</text>
</comment>
<dbReference type="SUPFAM" id="SSF89550">
    <property type="entry name" value="PHP domain-like"/>
    <property type="match status" value="1"/>
</dbReference>
<dbReference type="GO" id="GO:0005737">
    <property type="term" value="C:cytoplasm"/>
    <property type="evidence" value="ECO:0007669"/>
    <property type="project" value="TreeGrafter"/>
</dbReference>
<protein>
    <recommendedName>
        <fullName evidence="3 8">Histidinol-phosphatase</fullName>
        <shortName evidence="8">HolPase</shortName>
        <ecNumber evidence="3 8">3.1.3.15</ecNumber>
    </recommendedName>
</protein>